<dbReference type="STRING" id="1314785.A0A165DEF3"/>
<feature type="compositionally biased region" description="Pro residues" evidence="1">
    <location>
        <begin position="307"/>
        <end position="317"/>
    </location>
</feature>
<dbReference type="InParanoid" id="A0A165DEF3"/>
<feature type="compositionally biased region" description="Low complexity" evidence="1">
    <location>
        <begin position="80"/>
        <end position="104"/>
    </location>
</feature>
<dbReference type="GeneID" id="63829867"/>
<evidence type="ECO:0000256" key="1">
    <source>
        <dbReference type="SAM" id="MobiDB-lite"/>
    </source>
</evidence>
<keyword evidence="3" id="KW-1185">Reference proteome</keyword>
<name>A0A165DEF3_9APHY</name>
<proteinExistence type="predicted"/>
<accession>A0A165DEF3</accession>
<dbReference type="RefSeq" id="XP_040762442.1">
    <property type="nucleotide sequence ID" value="XM_040912839.1"/>
</dbReference>
<organism evidence="2 3">
    <name type="scientific">Laetiporus sulphureus 93-53</name>
    <dbReference type="NCBI Taxonomy" id="1314785"/>
    <lineage>
        <taxon>Eukaryota</taxon>
        <taxon>Fungi</taxon>
        <taxon>Dikarya</taxon>
        <taxon>Basidiomycota</taxon>
        <taxon>Agaricomycotina</taxon>
        <taxon>Agaricomycetes</taxon>
        <taxon>Polyporales</taxon>
        <taxon>Laetiporus</taxon>
    </lineage>
</organism>
<feature type="compositionally biased region" description="Basic and acidic residues" evidence="1">
    <location>
        <begin position="166"/>
        <end position="186"/>
    </location>
</feature>
<evidence type="ECO:0000313" key="3">
    <source>
        <dbReference type="Proteomes" id="UP000076871"/>
    </source>
</evidence>
<evidence type="ECO:0000313" key="2">
    <source>
        <dbReference type="EMBL" id="KZT04702.1"/>
    </source>
</evidence>
<gene>
    <name evidence="2" type="ORF">LAESUDRAFT_760988</name>
</gene>
<protein>
    <submittedName>
        <fullName evidence="2">Uncharacterized protein</fullName>
    </submittedName>
</protein>
<reference evidence="2 3" key="1">
    <citation type="journal article" date="2016" name="Mol. Biol. Evol.">
        <title>Comparative Genomics of Early-Diverging Mushroom-Forming Fungi Provides Insights into the Origins of Lignocellulose Decay Capabilities.</title>
        <authorList>
            <person name="Nagy L.G."/>
            <person name="Riley R."/>
            <person name="Tritt A."/>
            <person name="Adam C."/>
            <person name="Daum C."/>
            <person name="Floudas D."/>
            <person name="Sun H."/>
            <person name="Yadav J.S."/>
            <person name="Pangilinan J."/>
            <person name="Larsson K.H."/>
            <person name="Matsuura K."/>
            <person name="Barry K."/>
            <person name="Labutti K."/>
            <person name="Kuo R."/>
            <person name="Ohm R.A."/>
            <person name="Bhattacharya S.S."/>
            <person name="Shirouzu T."/>
            <person name="Yoshinaga Y."/>
            <person name="Martin F.M."/>
            <person name="Grigoriev I.V."/>
            <person name="Hibbett D.S."/>
        </authorList>
    </citation>
    <scope>NUCLEOTIDE SEQUENCE [LARGE SCALE GENOMIC DNA]</scope>
    <source>
        <strain evidence="2 3">93-53</strain>
    </source>
</reference>
<dbReference type="AlphaFoldDB" id="A0A165DEF3"/>
<dbReference type="OrthoDB" id="3230534at2759"/>
<feature type="region of interest" description="Disordered" evidence="1">
    <location>
        <begin position="1"/>
        <end position="209"/>
    </location>
</feature>
<feature type="region of interest" description="Disordered" evidence="1">
    <location>
        <begin position="296"/>
        <end position="324"/>
    </location>
</feature>
<dbReference type="Proteomes" id="UP000076871">
    <property type="component" value="Unassembled WGS sequence"/>
</dbReference>
<feature type="region of interest" description="Disordered" evidence="1">
    <location>
        <begin position="223"/>
        <end position="258"/>
    </location>
</feature>
<sequence>MHDDMDTSLSAVPRLRLTRPQSRTDTYTPVAGPSRLSPNMNPYEEEQDEEATPRVPTASIAPDPSQPSNGSPGSDRGSSRLRALLARVPNTNPTTPPRATSSRVIDVTTPSEPDSDLDPPYSTTATPSFARESLRVLFSRALREPGNTPRRESPRHNSLDESEVETTPREETFAWEASGKDIRRDLSDEEAERLANTSKQSDETLRLSPAAATYDALRERLVRSRTVFPSPPPAQMVTEMSMPPTDTETNTTEANEREEVPLPAATPMRTLQMSDLEADTNLLDGDTEMQKELGAVGSSDNEMSVPARPPSFPPPRPKTFTSPARSASWESHSKSHHAHGIPLTRPTVEIPPLRRLSHGGDEQIVNVVGTILKRSHLRQQASKAFFSAA</sequence>
<dbReference type="EMBL" id="KV427635">
    <property type="protein sequence ID" value="KZT04702.1"/>
    <property type="molecule type" value="Genomic_DNA"/>
</dbReference>
<feature type="compositionally biased region" description="Basic and acidic residues" evidence="1">
    <location>
        <begin position="149"/>
        <end position="159"/>
    </location>
</feature>